<dbReference type="Proteomes" id="UP000308037">
    <property type="component" value="Unassembled WGS sequence"/>
</dbReference>
<reference evidence="2 3" key="1">
    <citation type="submission" date="2019-04" db="EMBL/GenBank/DDBJ databases">
        <title>Natronomonas sp. F20-122 a newhaloarchaeon isolated from a saline saltern of Isla Bacuta, Huelva, Spain.</title>
        <authorList>
            <person name="Duran-Viseras A."/>
            <person name="Sanchez-Porro C."/>
            <person name="Ventosa A."/>
        </authorList>
    </citation>
    <scope>NUCLEOTIDE SEQUENCE [LARGE SCALE GENOMIC DNA]</scope>
    <source>
        <strain evidence="2 3">F20-122</strain>
    </source>
</reference>
<dbReference type="Pfam" id="PF00753">
    <property type="entry name" value="Lactamase_B"/>
    <property type="match status" value="1"/>
</dbReference>
<comment type="caution">
    <text evidence="2">The sequence shown here is derived from an EMBL/GenBank/DDBJ whole genome shotgun (WGS) entry which is preliminary data.</text>
</comment>
<dbReference type="EMBL" id="QKNX01000001">
    <property type="protein sequence ID" value="TKR28390.1"/>
    <property type="molecule type" value="Genomic_DNA"/>
</dbReference>
<evidence type="ECO:0000313" key="3">
    <source>
        <dbReference type="Proteomes" id="UP000308037"/>
    </source>
</evidence>
<dbReference type="SMART" id="SM00849">
    <property type="entry name" value="Lactamase_B"/>
    <property type="match status" value="1"/>
</dbReference>
<dbReference type="PANTHER" id="PTHR23131">
    <property type="entry name" value="ENDORIBONUCLEASE LACTB2"/>
    <property type="match status" value="1"/>
</dbReference>
<keyword evidence="3" id="KW-1185">Reference proteome</keyword>
<feature type="domain" description="Metallo-beta-lactamase" evidence="1">
    <location>
        <begin position="14"/>
        <end position="231"/>
    </location>
</feature>
<dbReference type="PANTHER" id="PTHR23131:SF4">
    <property type="entry name" value="METALLO-BETA-LACTAMASE SUPERFAMILY POTEIN"/>
    <property type="match status" value="1"/>
</dbReference>
<dbReference type="Gene3D" id="3.60.15.10">
    <property type="entry name" value="Ribonuclease Z/Hydroxyacylglutathione hydrolase-like"/>
    <property type="match status" value="1"/>
</dbReference>
<dbReference type="GO" id="GO:0016787">
    <property type="term" value="F:hydrolase activity"/>
    <property type="evidence" value="ECO:0007669"/>
    <property type="project" value="UniProtKB-KW"/>
</dbReference>
<dbReference type="SUPFAM" id="SSF56281">
    <property type="entry name" value="Metallo-hydrolase/oxidoreductase"/>
    <property type="match status" value="1"/>
</dbReference>
<evidence type="ECO:0000259" key="1">
    <source>
        <dbReference type="SMART" id="SM00849"/>
    </source>
</evidence>
<sequence length="335" mass="35850">MGVLSLGNTAFEGNNSTYLLGLEPNATTTLIDTGISIPETRQELRDGLGRYDLSFSDIERILLTHHHADHAGLTGEIQAESGCQVFAHEADAPLIAHDPDAVAAESDRMQRVIDEWGMPDGKQAELLAFLDSTSDVRGAAPDVTTFSDGRTFDLGSVELEAVHMPGHAAGLAGFAFEGRDGEEVFSGDALLPYYTPNVGGADTRVEMALEAYLETLVRIIDRGYTRAWPGHRGPIIDPAGRAADIVVHHRERTERVLSVLDAGSATPWEVSAELFGSLSSIHILHGPGEAFAHLEHLAAADVVSKTGRAFERVDPNPDLDSLFPDVSDALGPAGR</sequence>
<dbReference type="InterPro" id="IPR050662">
    <property type="entry name" value="Sec-metab_biosynth-thioest"/>
</dbReference>
<name>A0A4U5JFV6_9EURY</name>
<evidence type="ECO:0000313" key="2">
    <source>
        <dbReference type="EMBL" id="TKR28390.1"/>
    </source>
</evidence>
<dbReference type="InterPro" id="IPR036866">
    <property type="entry name" value="RibonucZ/Hydroxyglut_hydro"/>
</dbReference>
<proteinExistence type="predicted"/>
<protein>
    <submittedName>
        <fullName evidence="2">MBL fold metallo-hydrolase</fullName>
    </submittedName>
</protein>
<gene>
    <name evidence="2" type="ORF">DM868_01525</name>
</gene>
<dbReference type="AlphaFoldDB" id="A0A4U5JFV6"/>
<accession>A0A4U5JFV6</accession>
<dbReference type="OrthoDB" id="205181at2157"/>
<dbReference type="InterPro" id="IPR001279">
    <property type="entry name" value="Metallo-B-lactamas"/>
</dbReference>
<dbReference type="CDD" id="cd07725">
    <property type="entry name" value="TTHA1429-like_MBL-fold"/>
    <property type="match status" value="1"/>
</dbReference>
<keyword evidence="2" id="KW-0378">Hydrolase</keyword>
<organism evidence="2 3">
    <name type="scientific">Natronomonas salsuginis</name>
    <dbReference type="NCBI Taxonomy" id="2217661"/>
    <lineage>
        <taxon>Archaea</taxon>
        <taxon>Methanobacteriati</taxon>
        <taxon>Methanobacteriota</taxon>
        <taxon>Stenosarchaea group</taxon>
        <taxon>Halobacteria</taxon>
        <taxon>Halobacteriales</taxon>
        <taxon>Natronomonadaceae</taxon>
        <taxon>Natronomonas</taxon>
    </lineage>
</organism>